<protein>
    <recommendedName>
        <fullName evidence="7">YbaB/EbfC DNA-binding family protein</fullName>
    </recommendedName>
</protein>
<evidence type="ECO:0000313" key="4">
    <source>
        <dbReference type="EMBL" id="GGI75188.1"/>
    </source>
</evidence>
<dbReference type="Proteomes" id="UP001500220">
    <property type="component" value="Unassembled WGS sequence"/>
</dbReference>
<dbReference type="EMBL" id="BAAAHC010000009">
    <property type="protein sequence ID" value="GAA0520110.1"/>
    <property type="molecule type" value="Genomic_DNA"/>
</dbReference>
<dbReference type="InterPro" id="IPR036894">
    <property type="entry name" value="YbaB-like_sf"/>
</dbReference>
<dbReference type="Gene3D" id="3.30.1310.10">
    <property type="entry name" value="Nucleoid-associated protein YbaB-like domain"/>
    <property type="match status" value="1"/>
</dbReference>
<dbReference type="Pfam" id="PF02575">
    <property type="entry name" value="YbaB_DNA_bd"/>
    <property type="match status" value="1"/>
</dbReference>
<evidence type="ECO:0000313" key="5">
    <source>
        <dbReference type="Proteomes" id="UP000597989"/>
    </source>
</evidence>
<comment type="caution">
    <text evidence="4">The sequence shown here is derived from an EMBL/GenBank/DDBJ whole genome shotgun (WGS) entry which is preliminary data.</text>
</comment>
<organism evidence="4 5">
    <name type="scientific">Saccharopolyspora thermophila</name>
    <dbReference type="NCBI Taxonomy" id="89367"/>
    <lineage>
        <taxon>Bacteria</taxon>
        <taxon>Bacillati</taxon>
        <taxon>Actinomycetota</taxon>
        <taxon>Actinomycetes</taxon>
        <taxon>Pseudonocardiales</taxon>
        <taxon>Pseudonocardiaceae</taxon>
        <taxon>Saccharopolyspora</taxon>
    </lineage>
</organism>
<reference evidence="3 6" key="2">
    <citation type="journal article" date="2019" name="Int. J. Syst. Evol. Microbiol.">
        <title>The Global Catalogue of Microorganisms (GCM) 10K type strain sequencing project: providing services to taxonomists for standard genome sequencing and annotation.</title>
        <authorList>
            <consortium name="The Broad Institute Genomics Platform"/>
            <consortium name="The Broad Institute Genome Sequencing Center for Infectious Disease"/>
            <person name="Wu L."/>
            <person name="Ma J."/>
        </authorList>
    </citation>
    <scope>NUCLEOTIDE SEQUENCE [LARGE SCALE GENOMIC DNA]</scope>
    <source>
        <strain evidence="3 6">JCM 10664</strain>
    </source>
</reference>
<feature type="compositionally biased region" description="Polar residues" evidence="2">
    <location>
        <begin position="107"/>
        <end position="117"/>
    </location>
</feature>
<dbReference type="Proteomes" id="UP000597989">
    <property type="component" value="Unassembled WGS sequence"/>
</dbReference>
<proteinExistence type="predicted"/>
<keyword evidence="1" id="KW-0175">Coiled coil</keyword>
<evidence type="ECO:0008006" key="7">
    <source>
        <dbReference type="Google" id="ProtNLM"/>
    </source>
</evidence>
<evidence type="ECO:0000256" key="2">
    <source>
        <dbReference type="SAM" id="MobiDB-lite"/>
    </source>
</evidence>
<dbReference type="AlphaFoldDB" id="A0A917JN95"/>
<evidence type="ECO:0000313" key="3">
    <source>
        <dbReference type="EMBL" id="GAA0520110.1"/>
    </source>
</evidence>
<dbReference type="GO" id="GO:0003677">
    <property type="term" value="F:DNA binding"/>
    <property type="evidence" value="ECO:0007669"/>
    <property type="project" value="InterPro"/>
</dbReference>
<evidence type="ECO:0000256" key="1">
    <source>
        <dbReference type="SAM" id="Coils"/>
    </source>
</evidence>
<dbReference type="InterPro" id="IPR004401">
    <property type="entry name" value="YbaB/EbfC"/>
</dbReference>
<dbReference type="RefSeq" id="WP_188985936.1">
    <property type="nucleotide sequence ID" value="NZ_BAAAHC010000009.1"/>
</dbReference>
<reference evidence="4" key="3">
    <citation type="submission" date="2020-09" db="EMBL/GenBank/DDBJ databases">
        <authorList>
            <person name="Sun Q."/>
            <person name="Zhou Y."/>
        </authorList>
    </citation>
    <scope>NUCLEOTIDE SEQUENCE</scope>
    <source>
        <strain evidence="4">CGMCC 4.7206</strain>
    </source>
</reference>
<sequence length="167" mass="17985">MSQGFGADPAEAERAIQNWAQDLEQKARRAAALQQEISRIRITEHSRSVTVTVDAEGVPTDVRFHDQRASGAELSAEFMAVLRRAQSRIADHVAEATKATLGDADPTTANAVTSNYRQRFPPTPASHPRLAEPASAQPEPGGPAHPGPTRVHGAHDDGDFSDETFLN</sequence>
<feature type="coiled-coil region" evidence="1">
    <location>
        <begin position="16"/>
        <end position="43"/>
    </location>
</feature>
<dbReference type="EMBL" id="BMMT01000002">
    <property type="protein sequence ID" value="GGI75188.1"/>
    <property type="molecule type" value="Genomic_DNA"/>
</dbReference>
<reference evidence="3" key="4">
    <citation type="submission" date="2023-12" db="EMBL/GenBank/DDBJ databases">
        <authorList>
            <person name="Sun Q."/>
            <person name="Inoue M."/>
        </authorList>
    </citation>
    <scope>NUCLEOTIDE SEQUENCE</scope>
    <source>
        <strain evidence="3">JCM 10664</strain>
    </source>
</reference>
<gene>
    <name evidence="3" type="ORF">GCM10009545_22660</name>
    <name evidence="4" type="ORF">GCM10011581_10280</name>
</gene>
<accession>A0A917JN95</accession>
<feature type="region of interest" description="Disordered" evidence="2">
    <location>
        <begin position="97"/>
        <end position="167"/>
    </location>
</feature>
<keyword evidence="6" id="KW-1185">Reference proteome</keyword>
<name>A0A917JN95_9PSEU</name>
<evidence type="ECO:0000313" key="6">
    <source>
        <dbReference type="Proteomes" id="UP001500220"/>
    </source>
</evidence>
<reference evidence="4 5" key="1">
    <citation type="journal article" date="2014" name="Int. J. Syst. Evol. Microbiol.">
        <title>Complete genome sequence of Corynebacterium casei LMG S-19264T (=DSM 44701T), isolated from a smear-ripened cheese.</title>
        <authorList>
            <consortium name="US DOE Joint Genome Institute (JGI-PGF)"/>
            <person name="Walter F."/>
            <person name="Albersmeier A."/>
            <person name="Kalinowski J."/>
            <person name="Ruckert C."/>
        </authorList>
    </citation>
    <scope>NUCLEOTIDE SEQUENCE [LARGE SCALE GENOMIC DNA]</scope>
    <source>
        <strain evidence="4 5">CGMCC 4.7206</strain>
    </source>
</reference>